<name>A0A5C8PMM6_9HYPH</name>
<dbReference type="OrthoDB" id="9787738at2"/>
<dbReference type="Gene3D" id="3.40.50.150">
    <property type="entry name" value="Vaccinia Virus protein VP39"/>
    <property type="match status" value="1"/>
</dbReference>
<dbReference type="Proteomes" id="UP000321638">
    <property type="component" value="Unassembled WGS sequence"/>
</dbReference>
<keyword evidence="2" id="KW-0808">Transferase</keyword>
<dbReference type="GO" id="GO:0032259">
    <property type="term" value="P:methylation"/>
    <property type="evidence" value="ECO:0007669"/>
    <property type="project" value="UniProtKB-KW"/>
</dbReference>
<protein>
    <submittedName>
        <fullName evidence="2">Class I SAM-dependent methyltransferase</fullName>
    </submittedName>
</protein>
<dbReference type="RefSeq" id="WP_147847476.1">
    <property type="nucleotide sequence ID" value="NZ_VDUZ01000013.1"/>
</dbReference>
<keyword evidence="3" id="KW-1185">Reference proteome</keyword>
<dbReference type="Pfam" id="PF13649">
    <property type="entry name" value="Methyltransf_25"/>
    <property type="match status" value="1"/>
</dbReference>
<dbReference type="AlphaFoldDB" id="A0A5C8PMM6"/>
<proteinExistence type="predicted"/>
<evidence type="ECO:0000259" key="1">
    <source>
        <dbReference type="Pfam" id="PF13649"/>
    </source>
</evidence>
<organism evidence="2 3">
    <name type="scientific">Vineibacter terrae</name>
    <dbReference type="NCBI Taxonomy" id="2586908"/>
    <lineage>
        <taxon>Bacteria</taxon>
        <taxon>Pseudomonadati</taxon>
        <taxon>Pseudomonadota</taxon>
        <taxon>Alphaproteobacteria</taxon>
        <taxon>Hyphomicrobiales</taxon>
        <taxon>Vineibacter</taxon>
    </lineage>
</organism>
<dbReference type="SUPFAM" id="SSF53335">
    <property type="entry name" value="S-adenosyl-L-methionine-dependent methyltransferases"/>
    <property type="match status" value="1"/>
</dbReference>
<accession>A0A5C8PMM6</accession>
<sequence length="216" mass="24289">MAANANRLQKVVADEALLWGDTVADSYHSVADSHMDGQWDALIRPALFGIPVDMSRCVDFACGRGRNARKLLREGAGHVMMIDVNEENIRFCATMDPGKSRAVLVNGFDLAGIDDATITFFYSFDAMVHFDMEIIASYMPEFHRVMAPGALALLHHSNYDANPGGDFRHNPHMRNFMTARIFKHLSRKCGFEVLRQWTFAWGEMPDCDCITVLRKG</sequence>
<dbReference type="InterPro" id="IPR029063">
    <property type="entry name" value="SAM-dependent_MTases_sf"/>
</dbReference>
<comment type="caution">
    <text evidence="2">The sequence shown here is derived from an EMBL/GenBank/DDBJ whole genome shotgun (WGS) entry which is preliminary data.</text>
</comment>
<dbReference type="CDD" id="cd02440">
    <property type="entry name" value="AdoMet_MTases"/>
    <property type="match status" value="1"/>
</dbReference>
<gene>
    <name evidence="2" type="ORF">FHP25_13560</name>
</gene>
<keyword evidence="2" id="KW-0489">Methyltransferase</keyword>
<dbReference type="EMBL" id="VDUZ01000013">
    <property type="protein sequence ID" value="TXL75674.1"/>
    <property type="molecule type" value="Genomic_DNA"/>
</dbReference>
<dbReference type="InterPro" id="IPR041698">
    <property type="entry name" value="Methyltransf_25"/>
</dbReference>
<reference evidence="2 3" key="1">
    <citation type="submission" date="2019-06" db="EMBL/GenBank/DDBJ databases">
        <title>New taxonomy in bacterial strain CC-CFT640, isolated from vineyard.</title>
        <authorList>
            <person name="Lin S.-Y."/>
            <person name="Tsai C.-F."/>
            <person name="Young C.-C."/>
        </authorList>
    </citation>
    <scope>NUCLEOTIDE SEQUENCE [LARGE SCALE GENOMIC DNA]</scope>
    <source>
        <strain evidence="2 3">CC-CFT640</strain>
    </source>
</reference>
<feature type="domain" description="Methyltransferase" evidence="1">
    <location>
        <begin position="58"/>
        <end position="149"/>
    </location>
</feature>
<evidence type="ECO:0000313" key="3">
    <source>
        <dbReference type="Proteomes" id="UP000321638"/>
    </source>
</evidence>
<evidence type="ECO:0000313" key="2">
    <source>
        <dbReference type="EMBL" id="TXL75674.1"/>
    </source>
</evidence>
<dbReference type="GO" id="GO:0008168">
    <property type="term" value="F:methyltransferase activity"/>
    <property type="evidence" value="ECO:0007669"/>
    <property type="project" value="UniProtKB-KW"/>
</dbReference>